<dbReference type="Gene3D" id="1.25.40.10">
    <property type="entry name" value="Tetratricopeptide repeat domain"/>
    <property type="match status" value="1"/>
</dbReference>
<dbReference type="PANTHER" id="PTHR14699">
    <property type="entry name" value="STI2 PROTEIN-RELATED"/>
    <property type="match status" value="1"/>
</dbReference>
<dbReference type="InterPro" id="IPR040364">
    <property type="entry name" value="TTC21A/TTC21B"/>
</dbReference>
<feature type="repeat" description="TPR" evidence="2">
    <location>
        <begin position="317"/>
        <end position="350"/>
    </location>
</feature>
<keyword evidence="6" id="KW-1185">Reference proteome</keyword>
<dbReference type="InterPro" id="IPR056833">
    <property type="entry name" value="ARM_TT21_N"/>
</dbReference>
<dbReference type="InterPro" id="IPR019734">
    <property type="entry name" value="TPR_rpt"/>
</dbReference>
<feature type="domain" description="Tetratricopeptide repeat protein 21A/21B second ARM" evidence="3">
    <location>
        <begin position="262"/>
        <end position="386"/>
    </location>
</feature>
<comment type="caution">
    <text evidence="5">The sequence shown here is derived from an EMBL/GenBank/DDBJ whole genome shotgun (WGS) entry which is preliminary data.</text>
</comment>
<dbReference type="EMBL" id="CATNWA010020977">
    <property type="protein sequence ID" value="CAI9620675.1"/>
    <property type="molecule type" value="Genomic_DNA"/>
</dbReference>
<dbReference type="Proteomes" id="UP001162483">
    <property type="component" value="Unassembled WGS sequence"/>
</dbReference>
<feature type="domain" description="Tetratricopeptide repeat protein 21A/21B N-terminal ARM repeat" evidence="4">
    <location>
        <begin position="3"/>
        <end position="225"/>
    </location>
</feature>
<evidence type="ECO:0000256" key="1">
    <source>
        <dbReference type="ARBA" id="ARBA00010935"/>
    </source>
</evidence>
<dbReference type="SUPFAM" id="SSF48452">
    <property type="entry name" value="TPR-like"/>
    <property type="match status" value="1"/>
</dbReference>
<comment type="similarity">
    <text evidence="1">Belongs to the TTC21 family.</text>
</comment>
<sequence>ALINYYCQEKYFHHVQTSSNEVLKEYVNDPVFLFFRAFGMLMEDQVSEFFQEMEMIKDKSDVSLCSLMALIYAHKKSSDTDRETIQDLEMRMKEQRKTSGPRALYYAGLFLWHVGRHDKAREYVDRMIKISNGDKDGLVLKGWLDLTCGREAYAKKALKYLEEGLHNDIDVFAMMGKAHYHEMRQNYSGALEAVNKILASSSGFVPALIKKMKLQLALQDWEQTVETALRLLQKDNHNLEAIRILALHYLCREGNVHEATTKLGDLINALDCFEPHNAHLYYSMSLAFSRMCERNQLILQQTQTLMERAVSLAPHEASFATELGYQAVLQGRIKEALKWYKTAMNLDESSVSALTGIIRCQIIEGQLQDADQQLEFLMEIQQSIGK</sequence>
<dbReference type="InterPro" id="IPR011990">
    <property type="entry name" value="TPR-like_helical_dom_sf"/>
</dbReference>
<feature type="non-terminal residue" evidence="5">
    <location>
        <position position="386"/>
    </location>
</feature>
<evidence type="ECO:0000313" key="5">
    <source>
        <dbReference type="EMBL" id="CAI9620675.1"/>
    </source>
</evidence>
<evidence type="ECO:0000259" key="4">
    <source>
        <dbReference type="Pfam" id="PF25062"/>
    </source>
</evidence>
<proteinExistence type="inferred from homology"/>
<feature type="non-terminal residue" evidence="5">
    <location>
        <position position="1"/>
    </location>
</feature>
<name>A0ABN9HFZ8_9NEOB</name>
<gene>
    <name evidence="5" type="ORF">SPARVUS_LOCUS16016551</name>
</gene>
<protein>
    <recommendedName>
        <fullName evidence="7">Tetratricopeptide repeat domain 21B</fullName>
    </recommendedName>
</protein>
<organism evidence="5 6">
    <name type="scientific">Staurois parvus</name>
    <dbReference type="NCBI Taxonomy" id="386267"/>
    <lineage>
        <taxon>Eukaryota</taxon>
        <taxon>Metazoa</taxon>
        <taxon>Chordata</taxon>
        <taxon>Craniata</taxon>
        <taxon>Vertebrata</taxon>
        <taxon>Euteleostomi</taxon>
        <taxon>Amphibia</taxon>
        <taxon>Batrachia</taxon>
        <taxon>Anura</taxon>
        <taxon>Neobatrachia</taxon>
        <taxon>Ranoidea</taxon>
        <taxon>Ranidae</taxon>
        <taxon>Staurois</taxon>
    </lineage>
</organism>
<dbReference type="InterPro" id="IPR056832">
    <property type="entry name" value="ARM_TT21_2nd"/>
</dbReference>
<keyword evidence="2" id="KW-0802">TPR repeat</keyword>
<evidence type="ECO:0008006" key="7">
    <source>
        <dbReference type="Google" id="ProtNLM"/>
    </source>
</evidence>
<evidence type="ECO:0000259" key="3">
    <source>
        <dbReference type="Pfam" id="PF25060"/>
    </source>
</evidence>
<accession>A0ABN9HFZ8</accession>
<dbReference type="PANTHER" id="PTHR14699:SF1">
    <property type="entry name" value="TETRATRICOPEPTIDE REPEAT PROTEIN 21B"/>
    <property type="match status" value="1"/>
</dbReference>
<dbReference type="Pfam" id="PF25060">
    <property type="entry name" value="ARM_TT21_2nd"/>
    <property type="match status" value="1"/>
</dbReference>
<dbReference type="SUPFAM" id="SSF81901">
    <property type="entry name" value="HCP-like"/>
    <property type="match status" value="1"/>
</dbReference>
<reference evidence="5" key="1">
    <citation type="submission" date="2023-05" db="EMBL/GenBank/DDBJ databases">
        <authorList>
            <person name="Stuckert A."/>
        </authorList>
    </citation>
    <scope>NUCLEOTIDE SEQUENCE</scope>
</reference>
<dbReference type="PROSITE" id="PS50005">
    <property type="entry name" value="TPR"/>
    <property type="match status" value="1"/>
</dbReference>
<dbReference type="SMART" id="SM00028">
    <property type="entry name" value="TPR"/>
    <property type="match status" value="3"/>
</dbReference>
<dbReference type="Pfam" id="PF25062">
    <property type="entry name" value="ARM_TT21_N"/>
    <property type="match status" value="1"/>
</dbReference>
<evidence type="ECO:0000256" key="2">
    <source>
        <dbReference type="PROSITE-ProRule" id="PRU00339"/>
    </source>
</evidence>
<evidence type="ECO:0000313" key="6">
    <source>
        <dbReference type="Proteomes" id="UP001162483"/>
    </source>
</evidence>